<keyword evidence="8" id="KW-1185">Reference proteome</keyword>
<keyword evidence="5 6" id="KW-0224">Dipeptidase</keyword>
<evidence type="ECO:0000256" key="2">
    <source>
        <dbReference type="ARBA" id="ARBA00007225"/>
    </source>
</evidence>
<dbReference type="GO" id="GO:0070004">
    <property type="term" value="F:cysteine-type exopeptidase activity"/>
    <property type="evidence" value="ECO:0007669"/>
    <property type="project" value="InterPro"/>
</dbReference>
<comment type="catalytic activity">
    <reaction evidence="1">
        <text>an L-aminoacyl-L-amino acid + H2O = 2 an L-alpha-amino acid</text>
        <dbReference type="Rhea" id="RHEA:48940"/>
        <dbReference type="ChEBI" id="CHEBI:15377"/>
        <dbReference type="ChEBI" id="CHEBI:59869"/>
        <dbReference type="ChEBI" id="CHEBI:77460"/>
        <dbReference type="EC" id="3.4.13.19"/>
    </reaction>
</comment>
<dbReference type="AlphaFoldDB" id="A0A4R5NLZ0"/>
<evidence type="ECO:0000256" key="5">
    <source>
        <dbReference type="ARBA" id="ARBA00022997"/>
    </source>
</evidence>
<keyword evidence="3 6" id="KW-0645">Protease</keyword>
<reference evidence="7 8" key="1">
    <citation type="journal article" date="2019" name="Appl. Microbiol. Biotechnol.">
        <title>Uncovering carbohydrate metabolism through a genotype-phenotype association study of 56 lactic acid bacteria genomes.</title>
        <authorList>
            <person name="Buron-Moles G."/>
            <person name="Chailyan A."/>
            <person name="Dolejs I."/>
            <person name="Forster J."/>
            <person name="Miks M.H."/>
        </authorList>
    </citation>
    <scope>NUCLEOTIDE SEQUENCE [LARGE SCALE GENOMIC DNA]</scope>
    <source>
        <strain evidence="7 8">ATCC 49373</strain>
    </source>
</reference>
<evidence type="ECO:0000256" key="3">
    <source>
        <dbReference type="ARBA" id="ARBA00022670"/>
    </source>
</evidence>
<name>A0A4R5NLZ0_9LACO</name>
<dbReference type="GO" id="GO:0006508">
    <property type="term" value="P:proteolysis"/>
    <property type="evidence" value="ECO:0007669"/>
    <property type="project" value="UniProtKB-KW"/>
</dbReference>
<dbReference type="EMBL" id="PUFO01000063">
    <property type="protein sequence ID" value="TDG75895.1"/>
    <property type="molecule type" value="Genomic_DNA"/>
</dbReference>
<dbReference type="NCBIfam" id="NF033678">
    <property type="entry name" value="C69_fam_dipept"/>
    <property type="match status" value="1"/>
</dbReference>
<dbReference type="GO" id="GO:0016805">
    <property type="term" value="F:dipeptidase activity"/>
    <property type="evidence" value="ECO:0007669"/>
    <property type="project" value="UniProtKB-KW"/>
</dbReference>
<comment type="caution">
    <text evidence="7">The sequence shown here is derived from an EMBL/GenBank/DDBJ whole genome shotgun (WGS) entry which is preliminary data.</text>
</comment>
<gene>
    <name evidence="7" type="ORF">C5L31_000671</name>
</gene>
<dbReference type="InterPro" id="IPR005322">
    <property type="entry name" value="Peptidase_C69"/>
</dbReference>
<dbReference type="PANTHER" id="PTHR12994:SF17">
    <property type="entry name" value="LD30995P"/>
    <property type="match status" value="1"/>
</dbReference>
<evidence type="ECO:0000313" key="8">
    <source>
        <dbReference type="Proteomes" id="UP000294854"/>
    </source>
</evidence>
<evidence type="ECO:0000256" key="4">
    <source>
        <dbReference type="ARBA" id="ARBA00022801"/>
    </source>
</evidence>
<dbReference type="RefSeq" id="WP_010619999.1">
    <property type="nucleotide sequence ID" value="NZ_CP042371.1"/>
</dbReference>
<dbReference type="InterPro" id="IPR047804">
    <property type="entry name" value="C69_dipept_A-like"/>
</dbReference>
<keyword evidence="4 6" id="KW-0378">Hydrolase</keyword>
<dbReference type="Pfam" id="PF03577">
    <property type="entry name" value="Peptidase_C69"/>
    <property type="match status" value="1"/>
</dbReference>
<accession>A0A4R5NLZ0</accession>
<dbReference type="OrthoDB" id="9764088at2"/>
<proteinExistence type="inferred from homology"/>
<protein>
    <recommendedName>
        <fullName evidence="6">Dipeptidase</fullName>
        <ecNumber evidence="6">3.4.-.-</ecNumber>
    </recommendedName>
</protein>
<evidence type="ECO:0000256" key="1">
    <source>
        <dbReference type="ARBA" id="ARBA00001670"/>
    </source>
</evidence>
<dbReference type="Gene3D" id="3.60.60.10">
    <property type="entry name" value="Penicillin V Acylase, Chain A"/>
    <property type="match status" value="1"/>
</dbReference>
<dbReference type="EC" id="3.4.-.-" evidence="6"/>
<comment type="similarity">
    <text evidence="2 6">Belongs to the peptidase C69 family.</text>
</comment>
<organism evidence="7 8">
    <name type="scientific">Secundilactobacillus malefermentans</name>
    <dbReference type="NCBI Taxonomy" id="176292"/>
    <lineage>
        <taxon>Bacteria</taxon>
        <taxon>Bacillati</taxon>
        <taxon>Bacillota</taxon>
        <taxon>Bacilli</taxon>
        <taxon>Lactobacillales</taxon>
        <taxon>Lactobacillaceae</taxon>
        <taxon>Secundilactobacillus</taxon>
    </lineage>
</organism>
<sequence length="471" mass="52818">MSKRYTHAACTSFLAGKKATLDQTTLIARNEDNFVAVWPKRAVIHSATELVAPQFVSKGNQFSIELPDTHLAYSATPDTDSSAGPYEESGINSQNVAMSATESAYANERILAFDPLVDNGIAEDAMLTVVLPYISTAREGINRLGKIVTTSGAAEVNGVLFSDQQEVWYMEIVSGHHFVAQRIPDDSYAVVANQLAIQEIDFNNSTDFIVSDGIQEFVKKNKLNPDDSGFNSRHIFGTRDVSDQHYNTPRVWYGQKLFTPNVDQEPTSLELPFIRKANHKISVEDVERLLSSHYEETKFDPLGNGTDAEKTRFRAISLSRTQNSHILQIRNEKQSELNGLIWQGFATSAYTPYVPFFANATKFGSQYQTIDLKNVNLENAYWLYRSISTLVDTNPTHFSSAIQKYKKQVQQYGLARIQAANDLKDFTPDNLGRFNQKTSDETLKLANNFFSELLLSSAEFSKLTFTMDQSL</sequence>
<dbReference type="PANTHER" id="PTHR12994">
    <property type="entry name" value="SECERNIN"/>
    <property type="match status" value="1"/>
</dbReference>
<dbReference type="Proteomes" id="UP000294854">
    <property type="component" value="Unassembled WGS sequence"/>
</dbReference>
<evidence type="ECO:0000256" key="6">
    <source>
        <dbReference type="RuleBase" id="RU364089"/>
    </source>
</evidence>
<evidence type="ECO:0000313" key="7">
    <source>
        <dbReference type="EMBL" id="TDG75895.1"/>
    </source>
</evidence>